<dbReference type="PANTHER" id="PTHR43685">
    <property type="entry name" value="GLYCOSYLTRANSFERASE"/>
    <property type="match status" value="1"/>
</dbReference>
<keyword evidence="3" id="KW-0808">Transferase</keyword>
<dbReference type="InterPro" id="IPR029044">
    <property type="entry name" value="Nucleotide-diphossugar_trans"/>
</dbReference>
<proteinExistence type="predicted"/>
<dbReference type="AlphaFoldDB" id="A0A087S903"/>
<dbReference type="InterPro" id="IPR050834">
    <property type="entry name" value="Glycosyltransf_2"/>
</dbReference>
<organism evidence="3 4">
    <name type="scientific">Marine Group I thaumarchaeote SCGC AAA799-B03</name>
    <dbReference type="NCBI Taxonomy" id="1502289"/>
    <lineage>
        <taxon>Archaea</taxon>
        <taxon>Nitrososphaerota</taxon>
        <taxon>Marine Group I</taxon>
    </lineage>
</organism>
<dbReference type="InterPro" id="IPR001173">
    <property type="entry name" value="Glyco_trans_2-like"/>
</dbReference>
<feature type="domain" description="Glycosyltransferase 2-like" evidence="2">
    <location>
        <begin position="6"/>
        <end position="132"/>
    </location>
</feature>
<accession>A0A087S903</accession>
<feature type="transmembrane region" description="Helical" evidence="1">
    <location>
        <begin position="291"/>
        <end position="311"/>
    </location>
</feature>
<dbReference type="EC" id="2.4.1.214" evidence="3"/>
<gene>
    <name evidence="3" type="primary">mftF</name>
    <name evidence="3" type="ORF">AAA799B03_00107</name>
</gene>
<dbReference type="Proteomes" id="UP000029384">
    <property type="component" value="Unassembled WGS sequence"/>
</dbReference>
<dbReference type="EMBL" id="JOTA01000002">
    <property type="protein sequence ID" value="KFM22207.1"/>
    <property type="molecule type" value="Genomic_DNA"/>
</dbReference>
<evidence type="ECO:0000259" key="2">
    <source>
        <dbReference type="Pfam" id="PF00535"/>
    </source>
</evidence>
<feature type="transmembrane region" description="Helical" evidence="1">
    <location>
        <begin position="265"/>
        <end position="284"/>
    </location>
</feature>
<protein>
    <submittedName>
        <fullName evidence="3">Putative mycofactocin biosynthesis glycosyltransferase MftF protein</fullName>
        <ecNumber evidence="3">2.4.1.214</ecNumber>
    </submittedName>
</protein>
<dbReference type="Pfam" id="PF00535">
    <property type="entry name" value="Glycos_transf_2"/>
    <property type="match status" value="1"/>
</dbReference>
<dbReference type="PANTHER" id="PTHR43685:SF2">
    <property type="entry name" value="GLYCOSYLTRANSFERASE 2-LIKE DOMAIN-CONTAINING PROTEIN"/>
    <property type="match status" value="1"/>
</dbReference>
<keyword evidence="1" id="KW-0472">Membrane</keyword>
<evidence type="ECO:0000256" key="1">
    <source>
        <dbReference type="SAM" id="Phobius"/>
    </source>
</evidence>
<evidence type="ECO:0000313" key="4">
    <source>
        <dbReference type="Proteomes" id="UP000029384"/>
    </source>
</evidence>
<keyword evidence="1" id="KW-1133">Transmembrane helix</keyword>
<keyword evidence="3" id="KW-0328">Glycosyltransferase</keyword>
<keyword evidence="4" id="KW-1185">Reference proteome</keyword>
<dbReference type="Gene3D" id="3.90.550.10">
    <property type="entry name" value="Spore Coat Polysaccharide Biosynthesis Protein SpsA, Chain A"/>
    <property type="match status" value="1"/>
</dbReference>
<evidence type="ECO:0000313" key="3">
    <source>
        <dbReference type="EMBL" id="KFM22207.1"/>
    </source>
</evidence>
<comment type="caution">
    <text evidence="3">The sequence shown here is derived from an EMBL/GenBank/DDBJ whole genome shotgun (WGS) entry which is preliminary data.</text>
</comment>
<reference evidence="3 4" key="1">
    <citation type="submission" date="2014-06" db="EMBL/GenBank/DDBJ databases">
        <authorList>
            <person name="Ngugi D.K."/>
            <person name="Blom J."/>
            <person name="Alam I."/>
            <person name="Rashid M."/>
            <person name="Baalawi W."/>
            <person name="Zhang G."/>
            <person name="Hikmawan T."/>
            <person name="Guan Y."/>
            <person name="Antunes A."/>
            <person name="Siam R."/>
            <person name="El-Dorry H."/>
            <person name="Bajic V."/>
            <person name="Stingl U."/>
        </authorList>
    </citation>
    <scope>NUCLEOTIDE SEQUENCE [LARGE SCALE GENOMIC DNA]</scope>
    <source>
        <strain evidence="3">SCGC AAA799-B03</strain>
    </source>
</reference>
<keyword evidence="1" id="KW-0812">Transmembrane</keyword>
<feature type="transmembrane region" description="Helical" evidence="1">
    <location>
        <begin position="238"/>
        <end position="259"/>
    </location>
</feature>
<dbReference type="GO" id="GO:0018392">
    <property type="term" value="F:glycoprotein 3-alpha-L-fucosyltransferase activity"/>
    <property type="evidence" value="ECO:0007669"/>
    <property type="project" value="UniProtKB-EC"/>
</dbReference>
<sequence>MQPLVSIIIPCKSIASFELESVEGCLNLNWENLEILILPDSINTSVSWPSKVKIIETGHILPAEKRNMGIKNSNGKYIAFLDSDAYPEKNWLTNAIPLFSDPTIGVVGGPSFLPPGDDLCRTAGTIILSSKIGAGGLRSRYSSGKPTEVDDIPSSNMIVPKEIISEIGGFNANYWPGEDTYFCLQINKDLNKKILYSPNVIIYHHPRQVFKPHLKQMWGYGTHRGNFARRFPHNSRHVTYFIPSIFVLFNLIFGIASIVAPDIFLLPYLSILGIYFLICFVTSISTKNMTLFFLVILGIPMTHVTYGIAFMKGFFSNMKNN</sequence>
<dbReference type="SUPFAM" id="SSF53448">
    <property type="entry name" value="Nucleotide-diphospho-sugar transferases"/>
    <property type="match status" value="1"/>
</dbReference>
<name>A0A087S903_9ARCH</name>